<dbReference type="STRING" id="27835.A0A0N4XWB9"/>
<dbReference type="Proteomes" id="UP000271162">
    <property type="component" value="Unassembled WGS sequence"/>
</dbReference>
<evidence type="ECO:0000313" key="3">
    <source>
        <dbReference type="WBParaSite" id="NBR_0000717501-mRNA-1"/>
    </source>
</evidence>
<dbReference type="SUPFAM" id="SSF53474">
    <property type="entry name" value="alpha/beta-Hydrolases"/>
    <property type="match status" value="1"/>
</dbReference>
<dbReference type="InterPro" id="IPR029058">
    <property type="entry name" value="AB_hydrolase_fold"/>
</dbReference>
<sequence>MTTNKAKSEKHGAKDGEALMKYVTGNVHVGIMKPPKFDLTFKYPVIVDVYGGPNSCRVRRSTPNPNVIHFCSNLGAIVVWIDGRGANNRGIWSY</sequence>
<dbReference type="GO" id="GO:0006508">
    <property type="term" value="P:proteolysis"/>
    <property type="evidence" value="ECO:0007669"/>
    <property type="project" value="TreeGrafter"/>
</dbReference>
<dbReference type="AlphaFoldDB" id="A0A0N4XWB9"/>
<name>A0A0N4XWB9_NIPBR</name>
<reference evidence="3" key="1">
    <citation type="submission" date="2017-02" db="UniProtKB">
        <authorList>
            <consortium name="WormBaseParasite"/>
        </authorList>
    </citation>
    <scope>IDENTIFICATION</scope>
</reference>
<dbReference type="PANTHER" id="PTHR11731">
    <property type="entry name" value="PROTEASE FAMILY S9B,C DIPEPTIDYL-PEPTIDASE IV-RELATED"/>
    <property type="match status" value="1"/>
</dbReference>
<organism evidence="3">
    <name type="scientific">Nippostrongylus brasiliensis</name>
    <name type="common">Rat hookworm</name>
    <dbReference type="NCBI Taxonomy" id="27835"/>
    <lineage>
        <taxon>Eukaryota</taxon>
        <taxon>Metazoa</taxon>
        <taxon>Ecdysozoa</taxon>
        <taxon>Nematoda</taxon>
        <taxon>Chromadorea</taxon>
        <taxon>Rhabditida</taxon>
        <taxon>Rhabditina</taxon>
        <taxon>Rhabditomorpha</taxon>
        <taxon>Strongyloidea</taxon>
        <taxon>Heligmosomidae</taxon>
        <taxon>Nippostrongylus</taxon>
    </lineage>
</organism>
<evidence type="ECO:0000313" key="2">
    <source>
        <dbReference type="Proteomes" id="UP000271162"/>
    </source>
</evidence>
<dbReference type="EMBL" id="UYSL01019865">
    <property type="protein sequence ID" value="VDL70765.1"/>
    <property type="molecule type" value="Genomic_DNA"/>
</dbReference>
<dbReference type="InterPro" id="IPR050278">
    <property type="entry name" value="Serine_Prot_S9B/DPPIV"/>
</dbReference>
<reference evidence="1 2" key="2">
    <citation type="submission" date="2018-11" db="EMBL/GenBank/DDBJ databases">
        <authorList>
            <consortium name="Pathogen Informatics"/>
        </authorList>
    </citation>
    <scope>NUCLEOTIDE SEQUENCE [LARGE SCALE GENOMIC DNA]</scope>
</reference>
<protein>
    <submittedName>
        <fullName evidence="3">Peptidase_S9 domain-containing protein</fullName>
    </submittedName>
</protein>
<accession>A0A0N4XWB9</accession>
<gene>
    <name evidence="1" type="ORF">NBR_LOCUS7176</name>
</gene>
<proteinExistence type="predicted"/>
<dbReference type="WBParaSite" id="NBR_0000717501-mRNA-1">
    <property type="protein sequence ID" value="NBR_0000717501-mRNA-1"/>
    <property type="gene ID" value="NBR_0000717501"/>
</dbReference>
<dbReference type="Gene3D" id="3.40.50.1820">
    <property type="entry name" value="alpha/beta hydrolase"/>
    <property type="match status" value="1"/>
</dbReference>
<dbReference type="GO" id="GO:0008239">
    <property type="term" value="F:dipeptidyl-peptidase activity"/>
    <property type="evidence" value="ECO:0007669"/>
    <property type="project" value="TreeGrafter"/>
</dbReference>
<dbReference type="PANTHER" id="PTHR11731:SF193">
    <property type="entry name" value="DIPEPTIDYL PEPTIDASE 9"/>
    <property type="match status" value="1"/>
</dbReference>
<evidence type="ECO:0000313" key="1">
    <source>
        <dbReference type="EMBL" id="VDL70765.1"/>
    </source>
</evidence>
<keyword evidence="2" id="KW-1185">Reference proteome</keyword>